<feature type="non-terminal residue" evidence="1">
    <location>
        <position position="1"/>
    </location>
</feature>
<dbReference type="EMBL" id="BARW01021124">
    <property type="protein sequence ID" value="GAI99634.1"/>
    <property type="molecule type" value="Genomic_DNA"/>
</dbReference>
<accession>X1V4V2</accession>
<dbReference type="AlphaFoldDB" id="X1V4V2"/>
<protein>
    <submittedName>
        <fullName evidence="1">Uncharacterized protein</fullName>
    </submittedName>
</protein>
<reference evidence="1" key="1">
    <citation type="journal article" date="2014" name="Front. Microbiol.">
        <title>High frequency of phylogenetically diverse reductive dehalogenase-homologous genes in deep subseafloor sedimentary metagenomes.</title>
        <authorList>
            <person name="Kawai M."/>
            <person name="Futagami T."/>
            <person name="Toyoda A."/>
            <person name="Takaki Y."/>
            <person name="Nishi S."/>
            <person name="Hori S."/>
            <person name="Arai W."/>
            <person name="Tsubouchi T."/>
            <person name="Morono Y."/>
            <person name="Uchiyama I."/>
            <person name="Ito T."/>
            <person name="Fujiyama A."/>
            <person name="Inagaki F."/>
            <person name="Takami H."/>
        </authorList>
    </citation>
    <scope>NUCLEOTIDE SEQUENCE</scope>
    <source>
        <strain evidence="1">Expedition CK06-06</strain>
    </source>
</reference>
<organism evidence="1">
    <name type="scientific">marine sediment metagenome</name>
    <dbReference type="NCBI Taxonomy" id="412755"/>
    <lineage>
        <taxon>unclassified sequences</taxon>
        <taxon>metagenomes</taxon>
        <taxon>ecological metagenomes</taxon>
    </lineage>
</organism>
<name>X1V4V2_9ZZZZ</name>
<sequence length="209" mass="22708">CVVIGDVAAGAKRTFNGLSLSVEVGDYIGMYYASGEVWVDALGAGYFFWYKSGEYIDPDDEATYTPQEDRDFSLYGQSRILLPPILTTEAVSDIRLITATGHGTIIDVGLENCSKRGVCWNTTGNPTVADGKSEEEGSFGVGAFTRPMTDLTPNEHHYVKAYAYNSDGYGYGGVVEFDTEFNVKIDTILKYAGIADSPHCITRTSDGNQ</sequence>
<comment type="caution">
    <text evidence="1">The sequence shown here is derived from an EMBL/GenBank/DDBJ whole genome shotgun (WGS) entry which is preliminary data.</text>
</comment>
<evidence type="ECO:0000313" key="1">
    <source>
        <dbReference type="EMBL" id="GAI99634.1"/>
    </source>
</evidence>
<gene>
    <name evidence="1" type="ORF">S12H4_35539</name>
</gene>
<proteinExistence type="predicted"/>